<accession>A0A939SSN1</accession>
<organism evidence="1 2">
    <name type="scientific">Klebsiella pneumoniae</name>
    <dbReference type="NCBI Taxonomy" id="573"/>
    <lineage>
        <taxon>Bacteria</taxon>
        <taxon>Pseudomonadati</taxon>
        <taxon>Pseudomonadota</taxon>
        <taxon>Gammaproteobacteria</taxon>
        <taxon>Enterobacterales</taxon>
        <taxon>Enterobacteriaceae</taxon>
        <taxon>Klebsiella/Raoultella group</taxon>
        <taxon>Klebsiella</taxon>
        <taxon>Klebsiella pneumoniae complex</taxon>
    </lineage>
</organism>
<dbReference type="EMBL" id="JAGETO010000122">
    <property type="protein sequence ID" value="MBO2029559.1"/>
    <property type="molecule type" value="Genomic_DNA"/>
</dbReference>
<comment type="caution">
    <text evidence="1">The sequence shown here is derived from an EMBL/GenBank/DDBJ whole genome shotgun (WGS) entry which is preliminary data.</text>
</comment>
<sequence length="58" mass="6705">MVANLPADTRVLPQGPVPVRRSCRKRPFRPAPILVTTAARRRRRTHRYIFTVHATDVE</sequence>
<protein>
    <submittedName>
        <fullName evidence="1">Uncharacterized protein</fullName>
    </submittedName>
</protein>
<name>A0A939SSN1_KLEPN</name>
<evidence type="ECO:0000313" key="1">
    <source>
        <dbReference type="EMBL" id="MBO2029559.1"/>
    </source>
</evidence>
<dbReference type="Proteomes" id="UP000664620">
    <property type="component" value="Unassembled WGS sequence"/>
</dbReference>
<dbReference type="AlphaFoldDB" id="A0A939SSN1"/>
<reference evidence="1" key="1">
    <citation type="submission" date="2021-03" db="EMBL/GenBank/DDBJ databases">
        <title>Molecular epidemiology and mechanisms of colistin and carbapenem resistance in Enterobacteriaceae from clinical isolates, the environment and porcine samples in Pretoria, South Africa.</title>
        <authorList>
            <person name="Bogoshi D."/>
            <person name="Mbelle N.M."/>
            <person name="Naidoo V."/>
            <person name="Osei Sekyere J."/>
        </authorList>
    </citation>
    <scope>NUCLEOTIDE SEQUENCE</scope>
    <source>
        <strain evidence="1">C034</strain>
    </source>
</reference>
<evidence type="ECO:0000313" key="2">
    <source>
        <dbReference type="Proteomes" id="UP000664620"/>
    </source>
</evidence>
<gene>
    <name evidence="1" type="ORF">J4734_23310</name>
</gene>
<proteinExistence type="predicted"/>